<dbReference type="Pfam" id="PF01872">
    <property type="entry name" value="RibD_C"/>
    <property type="match status" value="1"/>
</dbReference>
<dbReference type="InterPro" id="IPR050765">
    <property type="entry name" value="Riboflavin_Biosynth_HTPR"/>
</dbReference>
<reference evidence="2 3" key="1">
    <citation type="submission" date="2014-07" db="EMBL/GenBank/DDBJ databases">
        <title>Tepidicaulis marinum gen. nov., sp. nov., a novel marine bacterium denitrifying nitrate to nitrous oxide strictly under microaerobic conditions.</title>
        <authorList>
            <person name="Takeuchi M."/>
            <person name="Yamagishi T."/>
            <person name="Kamagata Y."/>
            <person name="Oshima K."/>
            <person name="Hattori M."/>
            <person name="Katayama T."/>
            <person name="Hanada S."/>
            <person name="Tamaki H."/>
            <person name="Marumo K."/>
            <person name="Maeda H."/>
            <person name="Nedachi M."/>
            <person name="Iwasaki W."/>
            <person name="Suwa Y."/>
            <person name="Sakata S."/>
        </authorList>
    </citation>
    <scope>NUCLEOTIDE SEQUENCE [LARGE SCALE GENOMIC DNA]</scope>
    <source>
        <strain evidence="2 3">MA2</strain>
    </source>
</reference>
<dbReference type="GO" id="GO:0008703">
    <property type="term" value="F:5-amino-6-(5-phosphoribosylamino)uracil reductase activity"/>
    <property type="evidence" value="ECO:0007669"/>
    <property type="project" value="InterPro"/>
</dbReference>
<dbReference type="SUPFAM" id="SSF53597">
    <property type="entry name" value="Dihydrofolate reductase-like"/>
    <property type="match status" value="1"/>
</dbReference>
<comment type="caution">
    <text evidence="2">The sequence shown here is derived from an EMBL/GenBank/DDBJ whole genome shotgun (WGS) entry which is preliminary data.</text>
</comment>
<dbReference type="PANTHER" id="PTHR38011:SF11">
    <property type="entry name" value="2,5-DIAMINO-6-RIBOSYLAMINO-4(3H)-PYRIMIDINONE 5'-PHOSPHATE REDUCTASE"/>
    <property type="match status" value="1"/>
</dbReference>
<proteinExistence type="predicted"/>
<sequence length="173" mass="18708">MPRPQFHVYIALSADGYIARADGAIDWLAPFDSEEYGYDDFTAELGAIVMGRATFDQLLGFGEWPYQTLKTYVMTSSPPGDLPEGVEAVSGSPAALAEKLSGTAPQNIWVVGGGALIQSFLKEGLIDRMDLFIMPLMLGSGIRLFGADGPAQELSLKDSKTYENGAVMLRYET</sequence>
<organism evidence="2 3">
    <name type="scientific">Tepidicaulis marinus</name>
    <dbReference type="NCBI Taxonomy" id="1333998"/>
    <lineage>
        <taxon>Bacteria</taxon>
        <taxon>Pseudomonadati</taxon>
        <taxon>Pseudomonadota</taxon>
        <taxon>Alphaproteobacteria</taxon>
        <taxon>Hyphomicrobiales</taxon>
        <taxon>Parvibaculaceae</taxon>
        <taxon>Tepidicaulis</taxon>
    </lineage>
</organism>
<name>A0A081B711_9HYPH</name>
<evidence type="ECO:0000259" key="1">
    <source>
        <dbReference type="Pfam" id="PF01872"/>
    </source>
</evidence>
<dbReference type="eggNOG" id="COG0262">
    <property type="taxonomic scope" value="Bacteria"/>
</dbReference>
<dbReference type="Gene3D" id="3.40.430.10">
    <property type="entry name" value="Dihydrofolate Reductase, subunit A"/>
    <property type="match status" value="1"/>
</dbReference>
<dbReference type="EMBL" id="BBIO01000001">
    <property type="protein sequence ID" value="GAK43829.1"/>
    <property type="molecule type" value="Genomic_DNA"/>
</dbReference>
<dbReference type="STRING" id="1333998.M2A_0328"/>
<gene>
    <name evidence="2" type="ORF">M2A_0328</name>
</gene>
<evidence type="ECO:0000313" key="3">
    <source>
        <dbReference type="Proteomes" id="UP000028702"/>
    </source>
</evidence>
<protein>
    <submittedName>
        <fullName evidence="2">Conserved protein</fullName>
    </submittedName>
</protein>
<accession>A0A081B711</accession>
<dbReference type="InterPro" id="IPR002734">
    <property type="entry name" value="RibDG_C"/>
</dbReference>
<feature type="domain" description="Bacterial bifunctional deaminase-reductase C-terminal" evidence="1">
    <location>
        <begin position="9"/>
        <end position="167"/>
    </location>
</feature>
<dbReference type="PANTHER" id="PTHR38011">
    <property type="entry name" value="DIHYDROFOLATE REDUCTASE FAMILY PROTEIN (AFU_ORTHOLOGUE AFUA_8G06820)"/>
    <property type="match status" value="1"/>
</dbReference>
<evidence type="ECO:0000313" key="2">
    <source>
        <dbReference type="EMBL" id="GAK43829.1"/>
    </source>
</evidence>
<dbReference type="AlphaFoldDB" id="A0A081B711"/>
<dbReference type="Proteomes" id="UP000028702">
    <property type="component" value="Unassembled WGS sequence"/>
</dbReference>
<dbReference type="InterPro" id="IPR024072">
    <property type="entry name" value="DHFR-like_dom_sf"/>
</dbReference>
<keyword evidence="3" id="KW-1185">Reference proteome</keyword>
<dbReference type="RefSeq" id="WP_045442041.1">
    <property type="nucleotide sequence ID" value="NZ_BBIO01000001.1"/>
</dbReference>
<dbReference type="GO" id="GO:0009231">
    <property type="term" value="P:riboflavin biosynthetic process"/>
    <property type="evidence" value="ECO:0007669"/>
    <property type="project" value="InterPro"/>
</dbReference>